<dbReference type="GO" id="GO:0003677">
    <property type="term" value="F:DNA binding"/>
    <property type="evidence" value="ECO:0007669"/>
    <property type="project" value="UniProtKB-UniRule"/>
</dbReference>
<feature type="DNA-binding region" description="H-T-H motif" evidence="4">
    <location>
        <begin position="29"/>
        <end position="48"/>
    </location>
</feature>
<evidence type="ECO:0000256" key="2">
    <source>
        <dbReference type="ARBA" id="ARBA00023125"/>
    </source>
</evidence>
<dbReference type="Pfam" id="PF16925">
    <property type="entry name" value="TetR_C_13"/>
    <property type="match status" value="1"/>
</dbReference>
<keyword evidence="1" id="KW-0805">Transcription regulation</keyword>
<dbReference type="EMBL" id="JACMYG010000044">
    <property type="protein sequence ID" value="MBC2693279.1"/>
    <property type="molecule type" value="Genomic_DNA"/>
</dbReference>
<dbReference type="Gene3D" id="1.10.357.10">
    <property type="entry name" value="Tetracycline Repressor, domain 2"/>
    <property type="match status" value="1"/>
</dbReference>
<dbReference type="InterPro" id="IPR009057">
    <property type="entry name" value="Homeodomain-like_sf"/>
</dbReference>
<dbReference type="PANTHER" id="PTHR47506:SF10">
    <property type="entry name" value="TRANSCRIPTIONAL REGULATORY PROTEIN"/>
    <property type="match status" value="1"/>
</dbReference>
<dbReference type="Gene3D" id="1.10.10.60">
    <property type="entry name" value="Homeodomain-like"/>
    <property type="match status" value="1"/>
</dbReference>
<reference evidence="6 7" key="1">
    <citation type="submission" date="2020-08" db="EMBL/GenBank/DDBJ databases">
        <title>Pseudomonas sp. nov.</title>
        <authorList>
            <person name="Gieschler S."/>
            <person name="Fiedler G."/>
            <person name="Brinks E."/>
            <person name="Boehnlein C."/>
            <person name="Franz C.M.A.P."/>
            <person name="Kabisch J."/>
        </authorList>
    </citation>
    <scope>NUCLEOTIDE SEQUENCE [LARGE SCALE GENOMIC DNA]</scope>
    <source>
        <strain evidence="6 7">MBT-1</strain>
    </source>
</reference>
<gene>
    <name evidence="6" type="ORF">H7995_26165</name>
</gene>
<evidence type="ECO:0000313" key="7">
    <source>
        <dbReference type="Proteomes" id="UP000526003"/>
    </source>
</evidence>
<evidence type="ECO:0000256" key="4">
    <source>
        <dbReference type="PROSITE-ProRule" id="PRU00335"/>
    </source>
</evidence>
<accession>A0A7X1L0M7</accession>
<evidence type="ECO:0000256" key="1">
    <source>
        <dbReference type="ARBA" id="ARBA00023015"/>
    </source>
</evidence>
<sequence length="209" mass="23262">MSRVAKYDRDTALDRAVRLFWERGYFASSMKHIEQALDMRPGSLYATFGSKSGLFAEALEVYADQAREDLQRQIDAHPSVLAALKAYFQSLASACTATCAPPARACMIIKTLLEVGAQEPELQLKVNALLDAVEQKISVLLELAQQRGELRPAVDCTRLARLLQAQIIGLRAFAQRQTPAQHVWELAEDMAALLDQYAQRPDANVHLVH</sequence>
<keyword evidence="7" id="KW-1185">Reference proteome</keyword>
<dbReference type="Pfam" id="PF00440">
    <property type="entry name" value="TetR_N"/>
    <property type="match status" value="1"/>
</dbReference>
<organism evidence="6 7">
    <name type="scientific">Pseudomonas kielensis</name>
    <dbReference type="NCBI Taxonomy" id="2762577"/>
    <lineage>
        <taxon>Bacteria</taxon>
        <taxon>Pseudomonadati</taxon>
        <taxon>Pseudomonadota</taxon>
        <taxon>Gammaproteobacteria</taxon>
        <taxon>Pseudomonadales</taxon>
        <taxon>Pseudomonadaceae</taxon>
        <taxon>Pseudomonas</taxon>
    </lineage>
</organism>
<evidence type="ECO:0000313" key="6">
    <source>
        <dbReference type="EMBL" id="MBC2693279.1"/>
    </source>
</evidence>
<keyword evidence="3" id="KW-0804">Transcription</keyword>
<feature type="domain" description="HTH tetR-type" evidence="5">
    <location>
        <begin position="6"/>
        <end position="66"/>
    </location>
</feature>
<dbReference type="InterPro" id="IPR036271">
    <property type="entry name" value="Tet_transcr_reg_TetR-rel_C_sf"/>
</dbReference>
<dbReference type="PANTHER" id="PTHR47506">
    <property type="entry name" value="TRANSCRIPTIONAL REGULATORY PROTEIN"/>
    <property type="match status" value="1"/>
</dbReference>
<dbReference type="InterPro" id="IPR011075">
    <property type="entry name" value="TetR_C"/>
</dbReference>
<evidence type="ECO:0000259" key="5">
    <source>
        <dbReference type="PROSITE" id="PS50977"/>
    </source>
</evidence>
<name>A0A7X1L0M7_9PSED</name>
<dbReference type="RefSeq" id="WP_057978294.1">
    <property type="nucleotide sequence ID" value="NZ_JACMYG010000044.1"/>
</dbReference>
<dbReference type="PROSITE" id="PS50977">
    <property type="entry name" value="HTH_TETR_2"/>
    <property type="match status" value="1"/>
</dbReference>
<proteinExistence type="predicted"/>
<dbReference type="AlphaFoldDB" id="A0A7X1L0M7"/>
<protein>
    <submittedName>
        <fullName evidence="6">TetR/AcrR family transcriptional regulator</fullName>
    </submittedName>
</protein>
<dbReference type="Proteomes" id="UP000526003">
    <property type="component" value="Unassembled WGS sequence"/>
</dbReference>
<evidence type="ECO:0000256" key="3">
    <source>
        <dbReference type="ARBA" id="ARBA00023163"/>
    </source>
</evidence>
<comment type="caution">
    <text evidence="6">The sequence shown here is derived from an EMBL/GenBank/DDBJ whole genome shotgun (WGS) entry which is preliminary data.</text>
</comment>
<dbReference type="InterPro" id="IPR001647">
    <property type="entry name" value="HTH_TetR"/>
</dbReference>
<dbReference type="SUPFAM" id="SSF46689">
    <property type="entry name" value="Homeodomain-like"/>
    <property type="match status" value="1"/>
</dbReference>
<dbReference type="SUPFAM" id="SSF48498">
    <property type="entry name" value="Tetracyclin repressor-like, C-terminal domain"/>
    <property type="match status" value="1"/>
</dbReference>
<keyword evidence="2 4" id="KW-0238">DNA-binding</keyword>